<dbReference type="EMBL" id="JAUQSY010000006">
    <property type="protein sequence ID" value="MDO7875022.1"/>
    <property type="molecule type" value="Genomic_DNA"/>
</dbReference>
<dbReference type="InterPro" id="IPR003594">
    <property type="entry name" value="HATPase_dom"/>
</dbReference>
<protein>
    <recommendedName>
        <fullName evidence="2">histidine kinase</fullName>
        <ecNumber evidence="2">2.7.13.3</ecNumber>
    </recommendedName>
</protein>
<feature type="domain" description="Histidine kinase" evidence="8">
    <location>
        <begin position="419"/>
        <end position="638"/>
    </location>
</feature>
<dbReference type="PANTHER" id="PTHR43711:SF1">
    <property type="entry name" value="HISTIDINE KINASE 1"/>
    <property type="match status" value="1"/>
</dbReference>
<gene>
    <name evidence="9" type="ORF">Q5H93_09800</name>
</gene>
<dbReference type="Gene3D" id="1.10.287.130">
    <property type="match status" value="1"/>
</dbReference>
<keyword evidence="7" id="KW-0175">Coiled coil</keyword>
<organism evidence="9 10">
    <name type="scientific">Hymenobacter aranciens</name>
    <dbReference type="NCBI Taxonomy" id="3063996"/>
    <lineage>
        <taxon>Bacteria</taxon>
        <taxon>Pseudomonadati</taxon>
        <taxon>Bacteroidota</taxon>
        <taxon>Cytophagia</taxon>
        <taxon>Cytophagales</taxon>
        <taxon>Hymenobacteraceae</taxon>
        <taxon>Hymenobacter</taxon>
    </lineage>
</organism>
<dbReference type="InterPro" id="IPR011990">
    <property type="entry name" value="TPR-like_helical_dom_sf"/>
</dbReference>
<reference evidence="9" key="1">
    <citation type="submission" date="2023-07" db="EMBL/GenBank/DDBJ databases">
        <authorList>
            <person name="Kim M.K."/>
        </authorList>
    </citation>
    <scope>NUCLEOTIDE SEQUENCE</scope>
    <source>
        <strain evidence="9">ASUV-10-1</strain>
    </source>
</reference>
<keyword evidence="4" id="KW-0808">Transferase</keyword>
<evidence type="ECO:0000256" key="2">
    <source>
        <dbReference type="ARBA" id="ARBA00012438"/>
    </source>
</evidence>
<keyword evidence="10" id="KW-1185">Reference proteome</keyword>
<dbReference type="InterPro" id="IPR003661">
    <property type="entry name" value="HisK_dim/P_dom"/>
</dbReference>
<dbReference type="PANTHER" id="PTHR43711">
    <property type="entry name" value="TWO-COMPONENT HISTIDINE KINASE"/>
    <property type="match status" value="1"/>
</dbReference>
<dbReference type="Proteomes" id="UP001176429">
    <property type="component" value="Unassembled WGS sequence"/>
</dbReference>
<dbReference type="Gene3D" id="3.30.565.10">
    <property type="entry name" value="Histidine kinase-like ATPase, C-terminal domain"/>
    <property type="match status" value="1"/>
</dbReference>
<dbReference type="Gene3D" id="1.25.40.10">
    <property type="entry name" value="Tetratricopeptide repeat domain"/>
    <property type="match status" value="2"/>
</dbReference>
<evidence type="ECO:0000256" key="6">
    <source>
        <dbReference type="ARBA" id="ARBA00023012"/>
    </source>
</evidence>
<dbReference type="SUPFAM" id="SSF55874">
    <property type="entry name" value="ATPase domain of HSP90 chaperone/DNA topoisomerase II/histidine kinase"/>
    <property type="match status" value="1"/>
</dbReference>
<evidence type="ECO:0000313" key="9">
    <source>
        <dbReference type="EMBL" id="MDO7875022.1"/>
    </source>
</evidence>
<keyword evidence="5 9" id="KW-0418">Kinase</keyword>
<evidence type="ECO:0000256" key="4">
    <source>
        <dbReference type="ARBA" id="ARBA00022679"/>
    </source>
</evidence>
<evidence type="ECO:0000259" key="8">
    <source>
        <dbReference type="PROSITE" id="PS50109"/>
    </source>
</evidence>
<comment type="caution">
    <text evidence="9">The sequence shown here is derived from an EMBL/GenBank/DDBJ whole genome shotgun (WGS) entry which is preliminary data.</text>
</comment>
<dbReference type="SUPFAM" id="SSF48452">
    <property type="entry name" value="TPR-like"/>
    <property type="match status" value="1"/>
</dbReference>
<proteinExistence type="predicted"/>
<dbReference type="InterPro" id="IPR005467">
    <property type="entry name" value="His_kinase_dom"/>
</dbReference>
<dbReference type="InterPro" id="IPR036890">
    <property type="entry name" value="HATPase_C_sf"/>
</dbReference>
<dbReference type="SUPFAM" id="SSF47384">
    <property type="entry name" value="Homodimeric domain of signal transducing histidine kinase"/>
    <property type="match status" value="1"/>
</dbReference>
<dbReference type="CDD" id="cd00075">
    <property type="entry name" value="HATPase"/>
    <property type="match status" value="1"/>
</dbReference>
<evidence type="ECO:0000256" key="5">
    <source>
        <dbReference type="ARBA" id="ARBA00022777"/>
    </source>
</evidence>
<dbReference type="EC" id="2.7.13.3" evidence="2"/>
<dbReference type="SMART" id="SM00387">
    <property type="entry name" value="HATPase_c"/>
    <property type="match status" value="1"/>
</dbReference>
<dbReference type="InterPro" id="IPR050736">
    <property type="entry name" value="Sensor_HK_Regulatory"/>
</dbReference>
<evidence type="ECO:0000313" key="10">
    <source>
        <dbReference type="Proteomes" id="UP001176429"/>
    </source>
</evidence>
<sequence>MDIRYGKGAGKGGRGWGMLLAGLLLTARVAAAPADSLRAVLRQSGLADTTRINLTTRLVRALDEAGGPVTERRQLLLAGLGLARRIKWVPGELEMLNELGGLAAQNSDDNTAQPYYTAAVQRARQTGERRFLAESLQSLAGMAFNRQDAALATRLYRQAIREAEGLPPYYQGRTLLIALGGLSAAYLELQELDSARGPYRRLLELSRQRRDRLTEFVAQARWGSGLQHYPAKLDSAALVLTQAVRLADGLGAYYQAFATMGLMEVREQQGRWPEVQRVATEALRYARQSHTPDYEADALRGLARALHAQGRSAAAFDTLRRAHALLDTLWSHQKRAELLEQQVKFDVGEKEFHIRTLEQQRRVAELRAQQQRLRLWGLGGGLLLVGGLAGLLWQQRRRLQASERQLTQANRTKDQLIRIIGHDLRSPMASLQQLTPLLHEVIEQPERSTAHSLIRTLDAGAQHLGNMVDNLFQWARAQGGQLINNPERLRVGFVLQSMAALYAPTAQLKHIAFSTSAPPELLVWADLGLLTTVLRNLTGNALKFSPKGGAVQLTATARADGAVEFAVVDAGPGIDPAQLAELLTADRLPSTAGTNGEPGTGLGLPLSAKFVGMMGGELHVEAGEGGGTRAWFRLPGKE</sequence>
<evidence type="ECO:0000256" key="7">
    <source>
        <dbReference type="SAM" id="Coils"/>
    </source>
</evidence>
<feature type="coiled-coil region" evidence="7">
    <location>
        <begin position="354"/>
        <end position="419"/>
    </location>
</feature>
<dbReference type="SMART" id="SM00388">
    <property type="entry name" value="HisKA"/>
    <property type="match status" value="1"/>
</dbReference>
<evidence type="ECO:0000256" key="3">
    <source>
        <dbReference type="ARBA" id="ARBA00022553"/>
    </source>
</evidence>
<dbReference type="InterPro" id="IPR004358">
    <property type="entry name" value="Sig_transdc_His_kin-like_C"/>
</dbReference>
<evidence type="ECO:0000256" key="1">
    <source>
        <dbReference type="ARBA" id="ARBA00000085"/>
    </source>
</evidence>
<dbReference type="PROSITE" id="PS50109">
    <property type="entry name" value="HIS_KIN"/>
    <property type="match status" value="1"/>
</dbReference>
<name>A0ABT9BDA8_9BACT</name>
<dbReference type="Pfam" id="PF02518">
    <property type="entry name" value="HATPase_c"/>
    <property type="match status" value="1"/>
</dbReference>
<dbReference type="PRINTS" id="PR00344">
    <property type="entry name" value="BCTRLSENSOR"/>
</dbReference>
<dbReference type="GO" id="GO:0016301">
    <property type="term" value="F:kinase activity"/>
    <property type="evidence" value="ECO:0007669"/>
    <property type="project" value="UniProtKB-KW"/>
</dbReference>
<dbReference type="RefSeq" id="WP_305006341.1">
    <property type="nucleotide sequence ID" value="NZ_JAUQSY010000006.1"/>
</dbReference>
<dbReference type="CDD" id="cd00082">
    <property type="entry name" value="HisKA"/>
    <property type="match status" value="1"/>
</dbReference>
<keyword evidence="6" id="KW-0902">Two-component regulatory system</keyword>
<keyword evidence="3" id="KW-0597">Phosphoprotein</keyword>
<accession>A0ABT9BDA8</accession>
<dbReference type="InterPro" id="IPR036097">
    <property type="entry name" value="HisK_dim/P_sf"/>
</dbReference>
<comment type="catalytic activity">
    <reaction evidence="1">
        <text>ATP + protein L-histidine = ADP + protein N-phospho-L-histidine.</text>
        <dbReference type="EC" id="2.7.13.3"/>
    </reaction>
</comment>